<evidence type="ECO:0000313" key="1">
    <source>
        <dbReference type="EMBL" id="MCC2198622.1"/>
    </source>
</evidence>
<accession>A0ABS8F5W1</accession>
<organism evidence="1 2">
    <name type="scientific">Faecalibacterium butyricigenerans</name>
    <dbReference type="NCBI Taxonomy" id="1851427"/>
    <lineage>
        <taxon>Bacteria</taxon>
        <taxon>Bacillati</taxon>
        <taxon>Bacillota</taxon>
        <taxon>Clostridia</taxon>
        <taxon>Eubacteriales</taxon>
        <taxon>Oscillospiraceae</taxon>
        <taxon>Faecalibacterium</taxon>
    </lineage>
</organism>
<protein>
    <submittedName>
        <fullName evidence="1">Uncharacterized protein</fullName>
    </submittedName>
</protein>
<evidence type="ECO:0000313" key="2">
    <source>
        <dbReference type="Proteomes" id="UP001430637"/>
    </source>
</evidence>
<gene>
    <name evidence="1" type="ORF">LKD23_02420</name>
</gene>
<comment type="caution">
    <text evidence="1">The sequence shown here is derived from an EMBL/GenBank/DDBJ whole genome shotgun (WGS) entry which is preliminary data.</text>
</comment>
<proteinExistence type="predicted"/>
<keyword evidence="2" id="KW-1185">Reference proteome</keyword>
<reference evidence="1" key="1">
    <citation type="submission" date="2021-10" db="EMBL/GenBank/DDBJ databases">
        <title>Anaerobic single-cell dispensing facilitates the cultivation of human gut bacteria.</title>
        <authorList>
            <person name="Afrizal A."/>
        </authorList>
    </citation>
    <scope>NUCLEOTIDE SEQUENCE</scope>
    <source>
        <strain evidence="1">CLA-AA-H233</strain>
    </source>
</reference>
<dbReference type="EMBL" id="JAJEQL010000003">
    <property type="protein sequence ID" value="MCC2198622.1"/>
    <property type="molecule type" value="Genomic_DNA"/>
</dbReference>
<sequence length="273" mass="28412">MQINITARDFGGTEFLAQPHRLHLGAQKAEGVDWLEFALPRQWAGCIVTLHIRHADGTLAEPLELDEAGRVRVGRSFTGWASGEWMLAAANGEGYTAYTRPGQYDVHDILPTEGGGEELTPSVYEQFIARVVASANAAAEAAKRAASGEENAKQSASEAAASAQQTAASATLAAGYAEQAEAAAERAASYAPSEGAVLSVNGRSGAVRLNALDVWATPRPVLPQAGQLVRVVKVDAATGALTTDTVSADRLSGLGSEEKALLLKLLDAAHAPA</sequence>
<dbReference type="RefSeq" id="WP_227620184.1">
    <property type="nucleotide sequence ID" value="NZ_JAJEQL010000003.1"/>
</dbReference>
<name>A0ABS8F5W1_9FIRM</name>
<dbReference type="Proteomes" id="UP001430637">
    <property type="component" value="Unassembled WGS sequence"/>
</dbReference>